<sequence>MWIPLSLWRVEDKVVWRGDETVRYSVCRAYRLISSQPCPSVTTSNYTIWKSYGHWKSLQRNKKVWDSIVVNPS</sequence>
<keyword evidence="2" id="KW-1185">Reference proteome</keyword>
<reference evidence="2" key="1">
    <citation type="journal article" date="2016" name="Nat. Biotechnol.">
        <title>Sequencing wild and cultivated cassava and related species reveals extensive interspecific hybridization and genetic diversity.</title>
        <authorList>
            <person name="Bredeson J.V."/>
            <person name="Lyons J.B."/>
            <person name="Prochnik S.E."/>
            <person name="Wu G.A."/>
            <person name="Ha C.M."/>
            <person name="Edsinger-Gonzales E."/>
            <person name="Grimwood J."/>
            <person name="Schmutz J."/>
            <person name="Rabbi I.Y."/>
            <person name="Egesi C."/>
            <person name="Nauluvula P."/>
            <person name="Lebot V."/>
            <person name="Ndunguru J."/>
            <person name="Mkamilo G."/>
            <person name="Bart R.S."/>
            <person name="Setter T.L."/>
            <person name="Gleadow R.M."/>
            <person name="Kulakow P."/>
            <person name="Ferguson M.E."/>
            <person name="Rounsley S."/>
            <person name="Rokhsar D.S."/>
        </authorList>
    </citation>
    <scope>NUCLEOTIDE SEQUENCE [LARGE SCALE GENOMIC DNA]</scope>
    <source>
        <strain evidence="2">cv. AM560-2</strain>
    </source>
</reference>
<comment type="caution">
    <text evidence="1">The sequence shown here is derived from an EMBL/GenBank/DDBJ whole genome shotgun (WGS) entry which is preliminary data.</text>
</comment>
<gene>
    <name evidence="1" type="ORF">MANES_17G086500v8</name>
</gene>
<dbReference type="Gramene" id="Manes.17G086500.1.v8.1">
    <property type="protein sequence ID" value="Manes.17G086500.1.v8.1.CDS"/>
    <property type="gene ID" value="Manes.17G086500.v8.1"/>
</dbReference>
<evidence type="ECO:0000313" key="1">
    <source>
        <dbReference type="EMBL" id="OAY25342.1"/>
    </source>
</evidence>
<dbReference type="AlphaFoldDB" id="A0A2C9U747"/>
<organism evidence="1 2">
    <name type="scientific">Manihot esculenta</name>
    <name type="common">Cassava</name>
    <name type="synonym">Jatropha manihot</name>
    <dbReference type="NCBI Taxonomy" id="3983"/>
    <lineage>
        <taxon>Eukaryota</taxon>
        <taxon>Viridiplantae</taxon>
        <taxon>Streptophyta</taxon>
        <taxon>Embryophyta</taxon>
        <taxon>Tracheophyta</taxon>
        <taxon>Spermatophyta</taxon>
        <taxon>Magnoliopsida</taxon>
        <taxon>eudicotyledons</taxon>
        <taxon>Gunneridae</taxon>
        <taxon>Pentapetalae</taxon>
        <taxon>rosids</taxon>
        <taxon>fabids</taxon>
        <taxon>Malpighiales</taxon>
        <taxon>Euphorbiaceae</taxon>
        <taxon>Crotonoideae</taxon>
        <taxon>Manihoteae</taxon>
        <taxon>Manihot</taxon>
    </lineage>
</organism>
<proteinExistence type="predicted"/>
<dbReference type="EMBL" id="CM004403">
    <property type="protein sequence ID" value="OAY25342.1"/>
    <property type="molecule type" value="Genomic_DNA"/>
</dbReference>
<evidence type="ECO:0000313" key="2">
    <source>
        <dbReference type="Proteomes" id="UP000091857"/>
    </source>
</evidence>
<accession>A0A2C9U747</accession>
<name>A0A2C9U747_MANES</name>
<protein>
    <submittedName>
        <fullName evidence="1">Uncharacterized protein</fullName>
    </submittedName>
</protein>
<dbReference type="Proteomes" id="UP000091857">
    <property type="component" value="Chromosome 17"/>
</dbReference>